<reference evidence="2 3" key="1">
    <citation type="submission" date="2018-07" db="EMBL/GenBank/DDBJ databases">
        <title>A draft genome of a endophytic bacteria, a new species of Pedobacter.</title>
        <authorList>
            <person name="Zhang Z.D."/>
            <person name="Chen Z.J."/>
        </authorList>
    </citation>
    <scope>NUCLEOTIDE SEQUENCE [LARGE SCALE GENOMIC DNA]</scope>
    <source>
        <strain evidence="2 3">RS10</strain>
    </source>
</reference>
<keyword evidence="3" id="KW-1185">Reference proteome</keyword>
<name>A0A366L822_9SPHI</name>
<dbReference type="Pfam" id="PF13439">
    <property type="entry name" value="Glyco_transf_4"/>
    <property type="match status" value="1"/>
</dbReference>
<gene>
    <name evidence="2" type="ORF">DRW42_06055</name>
</gene>
<evidence type="ECO:0000259" key="1">
    <source>
        <dbReference type="Pfam" id="PF13439"/>
    </source>
</evidence>
<dbReference type="Gene3D" id="3.40.50.2000">
    <property type="entry name" value="Glycogen Phosphorylase B"/>
    <property type="match status" value="1"/>
</dbReference>
<dbReference type="InterPro" id="IPR028098">
    <property type="entry name" value="Glyco_trans_4-like_N"/>
</dbReference>
<organism evidence="2 3">
    <name type="scientific">Pedobacter miscanthi</name>
    <dbReference type="NCBI Taxonomy" id="2259170"/>
    <lineage>
        <taxon>Bacteria</taxon>
        <taxon>Pseudomonadati</taxon>
        <taxon>Bacteroidota</taxon>
        <taxon>Sphingobacteriia</taxon>
        <taxon>Sphingobacteriales</taxon>
        <taxon>Sphingobacteriaceae</taxon>
        <taxon>Pedobacter</taxon>
    </lineage>
</organism>
<comment type="caution">
    <text evidence="2">The sequence shown here is derived from an EMBL/GenBank/DDBJ whole genome shotgun (WGS) entry which is preliminary data.</text>
</comment>
<dbReference type="GO" id="GO:0016757">
    <property type="term" value="F:glycosyltransferase activity"/>
    <property type="evidence" value="ECO:0007669"/>
    <property type="project" value="UniProtKB-ARBA"/>
</dbReference>
<evidence type="ECO:0000313" key="3">
    <source>
        <dbReference type="Proteomes" id="UP000252081"/>
    </source>
</evidence>
<evidence type="ECO:0000313" key="2">
    <source>
        <dbReference type="EMBL" id="RBQ09998.1"/>
    </source>
</evidence>
<proteinExistence type="predicted"/>
<dbReference type="AlphaFoldDB" id="A0A366L822"/>
<dbReference type="EMBL" id="QNQU01000004">
    <property type="protein sequence ID" value="RBQ09998.1"/>
    <property type="molecule type" value="Genomic_DNA"/>
</dbReference>
<dbReference type="SUPFAM" id="SSF53756">
    <property type="entry name" value="UDP-Glycosyltransferase/glycogen phosphorylase"/>
    <property type="match status" value="1"/>
</dbReference>
<dbReference type="Proteomes" id="UP000252081">
    <property type="component" value="Unassembled WGS sequence"/>
</dbReference>
<protein>
    <recommendedName>
        <fullName evidence="1">Glycosyltransferase subfamily 4-like N-terminal domain-containing protein</fullName>
    </recommendedName>
</protein>
<sequence>MSLPYFKNFGWDVHVVTVNPVNSDLVKDELLYESIPDEIHVYQVNAFSKKWTAQIGLGSIALRSLWFYLRFINNLLAKQKFDLIYFSTTQFPICALGPYWKRRFHIPYIIDFQDPWHTDYYKHKPKSERPPKYWFSYRLNKFLEPIALKKVSGLIAVNQEYIDELVTRYPELADIPSSIIQFSTSQYDFEIAQKHQAAFTSFFKKNKKIKIVYVGAVGSIMKESIVKILKAFKSFIDNNSSFHENIELYFLGTSYSPNGKGVPSVAPLAQRLGIEKYVIEVTDRLTYYNAIQHVKNSDALLMAGSDDPNYIGSKIYNYLYTQKKIFSLLHSQSPANLILIKYKNVTLQNLEDNQAEIDDSFSRFIYSIANKLPEDYQYIFEALQMTKLQCSLFEKVISGI</sequence>
<feature type="domain" description="Glycosyltransferase subfamily 4-like N-terminal" evidence="1">
    <location>
        <begin position="10"/>
        <end position="170"/>
    </location>
</feature>
<accession>A0A366L822</accession>